<organism evidence="2 3">
    <name type="scientific">Halorussus limi</name>
    <dbReference type="NCBI Taxonomy" id="2938695"/>
    <lineage>
        <taxon>Archaea</taxon>
        <taxon>Methanobacteriati</taxon>
        <taxon>Methanobacteriota</taxon>
        <taxon>Stenosarchaea group</taxon>
        <taxon>Halobacteria</taxon>
        <taxon>Halobacteriales</taxon>
        <taxon>Haladaptataceae</taxon>
        <taxon>Halorussus</taxon>
    </lineage>
</organism>
<keyword evidence="3" id="KW-1185">Reference proteome</keyword>
<protein>
    <submittedName>
        <fullName evidence="2">DUF4398 domain-containing protein</fullName>
    </submittedName>
</protein>
<dbReference type="Proteomes" id="UP000830729">
    <property type="component" value="Chromosome"/>
</dbReference>
<evidence type="ECO:0000313" key="3">
    <source>
        <dbReference type="Proteomes" id="UP000830729"/>
    </source>
</evidence>
<dbReference type="GeneID" id="72184251"/>
<keyword evidence="1" id="KW-0812">Transmembrane</keyword>
<sequence>MNSNHCSKLLTLLLATTLVVSAVGPAAAMSASASGAPDEKQVGEDVQSTFTITKPFSEYDTWTLNGKTELTDVTWTVQLFDQGGSKIDQKSYDGQSFNHSLKKSDAFEVKVVVKGTVPEVENYSYDPAQKLTLAELNQFREGGSSDSIDKWTFRPYTEESQEARDAIDSAQSAIDSAKNSGASVSGAEDTLDNAVSAFDAENFGNAVDLASEAKKKAKNSQQSSQQTQMLLYGGAGLLALVVVVGGALWYRSNQQDDYDKLR</sequence>
<reference evidence="2 3" key="1">
    <citation type="submission" date="2022-04" db="EMBL/GenBank/DDBJ databases">
        <title>Diverse halophilic archaea isolated from saline environments.</title>
        <authorList>
            <person name="Cui H.-L."/>
        </authorList>
    </citation>
    <scope>NUCLEOTIDE SEQUENCE [LARGE SCALE GENOMIC DNA]</scope>
    <source>
        <strain evidence="2 3">XZYJT49</strain>
    </source>
</reference>
<dbReference type="RefSeq" id="WP_248651201.1">
    <property type="nucleotide sequence ID" value="NZ_CP096659.1"/>
</dbReference>
<dbReference type="EMBL" id="CP096659">
    <property type="protein sequence ID" value="UPV75158.1"/>
    <property type="molecule type" value="Genomic_DNA"/>
</dbReference>
<gene>
    <name evidence="2" type="ORF">M0R89_03590</name>
</gene>
<dbReference type="KEGG" id="halx:M0R89_03590"/>
<keyword evidence="1" id="KW-1133">Transmembrane helix</keyword>
<name>A0A8U0HW64_9EURY</name>
<feature type="transmembrane region" description="Helical" evidence="1">
    <location>
        <begin position="229"/>
        <end position="250"/>
    </location>
</feature>
<evidence type="ECO:0000256" key="1">
    <source>
        <dbReference type="SAM" id="Phobius"/>
    </source>
</evidence>
<keyword evidence="1" id="KW-0472">Membrane</keyword>
<proteinExistence type="predicted"/>
<dbReference type="AlphaFoldDB" id="A0A8U0HW64"/>
<dbReference type="Gene3D" id="1.20.1270.390">
    <property type="match status" value="1"/>
</dbReference>
<accession>A0A8U0HW64</accession>
<evidence type="ECO:0000313" key="2">
    <source>
        <dbReference type="EMBL" id="UPV75158.1"/>
    </source>
</evidence>